<dbReference type="EMBL" id="BIFT01000001">
    <property type="protein sequence ID" value="GCE26535.1"/>
    <property type="molecule type" value="Genomic_DNA"/>
</dbReference>
<dbReference type="Gene3D" id="1.10.10.10">
    <property type="entry name" value="Winged helix-like DNA-binding domain superfamily/Winged helix DNA-binding domain"/>
    <property type="match status" value="1"/>
</dbReference>
<dbReference type="SUPFAM" id="SSF46785">
    <property type="entry name" value="Winged helix' DNA-binding domain"/>
    <property type="match status" value="1"/>
</dbReference>
<keyword evidence="2" id="KW-0805">Transcription regulation</keyword>
<dbReference type="PANTHER" id="PTHR30126">
    <property type="entry name" value="HTH-TYPE TRANSCRIPTIONAL REGULATOR"/>
    <property type="match status" value="1"/>
</dbReference>
<dbReference type="InterPro" id="IPR036390">
    <property type="entry name" value="WH_DNA-bd_sf"/>
</dbReference>
<dbReference type="InterPro" id="IPR000847">
    <property type="entry name" value="LysR_HTH_N"/>
</dbReference>
<evidence type="ECO:0000259" key="5">
    <source>
        <dbReference type="PROSITE" id="PS50931"/>
    </source>
</evidence>
<dbReference type="CDD" id="cd05466">
    <property type="entry name" value="PBP2_LTTR_substrate"/>
    <property type="match status" value="1"/>
</dbReference>
<dbReference type="PRINTS" id="PR00039">
    <property type="entry name" value="HTHLYSR"/>
</dbReference>
<dbReference type="Pfam" id="PF00126">
    <property type="entry name" value="HTH_1"/>
    <property type="match status" value="1"/>
</dbReference>
<evidence type="ECO:0000256" key="2">
    <source>
        <dbReference type="ARBA" id="ARBA00023015"/>
    </source>
</evidence>
<evidence type="ECO:0000256" key="1">
    <source>
        <dbReference type="ARBA" id="ARBA00009437"/>
    </source>
</evidence>
<dbReference type="Gene3D" id="3.40.190.10">
    <property type="entry name" value="Periplasmic binding protein-like II"/>
    <property type="match status" value="2"/>
</dbReference>
<comment type="caution">
    <text evidence="6">The sequence shown here is derived from an EMBL/GenBank/DDBJ whole genome shotgun (WGS) entry which is preliminary data.</text>
</comment>
<dbReference type="AlphaFoldDB" id="A0A402B5C4"/>
<dbReference type="InterPro" id="IPR036388">
    <property type="entry name" value="WH-like_DNA-bd_sf"/>
</dbReference>
<dbReference type="FunFam" id="1.10.10.10:FF:000001">
    <property type="entry name" value="LysR family transcriptional regulator"/>
    <property type="match status" value="1"/>
</dbReference>
<evidence type="ECO:0000256" key="4">
    <source>
        <dbReference type="ARBA" id="ARBA00023163"/>
    </source>
</evidence>
<reference evidence="7" key="1">
    <citation type="submission" date="2018-12" db="EMBL/GenBank/DDBJ databases">
        <title>Tengunoibacter tsumagoiensis gen. nov., sp. nov., Dictyobacter kobayashii sp. nov., D. alpinus sp. nov., and D. joshuensis sp. nov. and description of Dictyobacteraceae fam. nov. within the order Ktedonobacterales isolated from Tengu-no-mugimeshi.</title>
        <authorList>
            <person name="Wang C.M."/>
            <person name="Zheng Y."/>
            <person name="Sakai Y."/>
            <person name="Toyoda A."/>
            <person name="Minakuchi Y."/>
            <person name="Abe K."/>
            <person name="Yokota A."/>
            <person name="Yabe S."/>
        </authorList>
    </citation>
    <scope>NUCLEOTIDE SEQUENCE [LARGE SCALE GENOMIC DNA]</scope>
    <source>
        <strain evidence="7">Uno16</strain>
    </source>
</reference>
<dbReference type="OrthoDB" id="9785745at2"/>
<name>A0A402B5C4_9CHLR</name>
<keyword evidence="3" id="KW-0238">DNA-binding</keyword>
<dbReference type="GO" id="GO:0000976">
    <property type="term" value="F:transcription cis-regulatory region binding"/>
    <property type="evidence" value="ECO:0007669"/>
    <property type="project" value="TreeGrafter"/>
</dbReference>
<gene>
    <name evidence="6" type="ORF">KDA_20190</name>
</gene>
<evidence type="ECO:0000313" key="6">
    <source>
        <dbReference type="EMBL" id="GCE26535.1"/>
    </source>
</evidence>
<comment type="similarity">
    <text evidence="1">Belongs to the LysR transcriptional regulatory family.</text>
</comment>
<feature type="domain" description="HTH lysR-type" evidence="5">
    <location>
        <begin position="3"/>
        <end position="60"/>
    </location>
</feature>
<dbReference type="Pfam" id="PF03466">
    <property type="entry name" value="LysR_substrate"/>
    <property type="match status" value="1"/>
</dbReference>
<organism evidence="6 7">
    <name type="scientific">Dictyobacter alpinus</name>
    <dbReference type="NCBI Taxonomy" id="2014873"/>
    <lineage>
        <taxon>Bacteria</taxon>
        <taxon>Bacillati</taxon>
        <taxon>Chloroflexota</taxon>
        <taxon>Ktedonobacteria</taxon>
        <taxon>Ktedonobacterales</taxon>
        <taxon>Dictyobacteraceae</taxon>
        <taxon>Dictyobacter</taxon>
    </lineage>
</organism>
<keyword evidence="7" id="KW-1185">Reference proteome</keyword>
<dbReference type="SUPFAM" id="SSF53850">
    <property type="entry name" value="Periplasmic binding protein-like II"/>
    <property type="match status" value="1"/>
</dbReference>
<dbReference type="GO" id="GO:0003700">
    <property type="term" value="F:DNA-binding transcription factor activity"/>
    <property type="evidence" value="ECO:0007669"/>
    <property type="project" value="InterPro"/>
</dbReference>
<proteinExistence type="inferred from homology"/>
<evidence type="ECO:0000313" key="7">
    <source>
        <dbReference type="Proteomes" id="UP000287171"/>
    </source>
</evidence>
<dbReference type="PROSITE" id="PS50931">
    <property type="entry name" value="HTH_LYSR"/>
    <property type="match status" value="1"/>
</dbReference>
<dbReference type="PANTHER" id="PTHR30126:SF40">
    <property type="entry name" value="HTH-TYPE TRANSCRIPTIONAL REGULATOR GLTR"/>
    <property type="match status" value="1"/>
</dbReference>
<sequence length="303" mass="33672">MAMELSEIEAFIMINREGSFTRAAELLHVSQPAVSRRIELLERELATPLFERLPAGIRLTEAGQAFLPYAQRVAAAMEDGIAAVRALEEDERGTITLALVGTLASTQLTTHLQTFHKTYPHVQLKLHTARSDEVSTLVQQGDAHLGLRYFADPHPDIQSQLVLNEPLLVISAAQSRFFTETPGDPAALSYIPWVTFPIHTRSSGEPFARLLERQLTRYELDNAERLVIDSLSAQKRLIEADFGIGLLPASSIEEELRLGTVRILPIAGLQTSVPVMAIYRRQAYLSRASRLLLTMLTTTSHPQ</sequence>
<accession>A0A402B5C4</accession>
<evidence type="ECO:0000256" key="3">
    <source>
        <dbReference type="ARBA" id="ARBA00023125"/>
    </source>
</evidence>
<keyword evidence="4" id="KW-0804">Transcription</keyword>
<protein>
    <submittedName>
        <fullName evidence="6">LysR family transcriptional regulator</fullName>
    </submittedName>
</protein>
<dbReference type="InterPro" id="IPR005119">
    <property type="entry name" value="LysR_subst-bd"/>
</dbReference>
<dbReference type="Proteomes" id="UP000287171">
    <property type="component" value="Unassembled WGS sequence"/>
</dbReference>